<evidence type="ECO:0000313" key="3">
    <source>
        <dbReference type="Proteomes" id="UP000291116"/>
    </source>
</evidence>
<organism evidence="2 3">
    <name type="scientific">Pseudo-nitzschia multistriata</name>
    <dbReference type="NCBI Taxonomy" id="183589"/>
    <lineage>
        <taxon>Eukaryota</taxon>
        <taxon>Sar</taxon>
        <taxon>Stramenopiles</taxon>
        <taxon>Ochrophyta</taxon>
        <taxon>Bacillariophyta</taxon>
        <taxon>Bacillariophyceae</taxon>
        <taxon>Bacillariophycidae</taxon>
        <taxon>Bacillariales</taxon>
        <taxon>Bacillariaceae</taxon>
        <taxon>Pseudo-nitzschia</taxon>
    </lineage>
</organism>
<sequence length="209" mass="21442">MVMRSVRLSLSSFGFVLFLSLFSIRSTISFQISSSSTRTSPASFDSIDTKSVNSFSSPPSRSKSSIGLYGVVNDADEDVATTDDAADRDDGTPGLWDAAGILGTAASIVVLRSEFVLKTTGCGLPAGPFGIVGAIEGISYLGVVATCAASVVDLVASEDGASRPKTVAGRVAAAMSFAAVLVGITVLAFQLTDYGYIPNAVPMEGGMCE</sequence>
<proteinExistence type="predicted"/>
<name>A0A448ZF97_9STRA</name>
<evidence type="ECO:0000256" key="1">
    <source>
        <dbReference type="SAM" id="Phobius"/>
    </source>
</evidence>
<dbReference type="EMBL" id="CAACVS010000301">
    <property type="protein sequence ID" value="VEU40708.1"/>
    <property type="molecule type" value="Genomic_DNA"/>
</dbReference>
<feature type="transmembrane region" description="Helical" evidence="1">
    <location>
        <begin position="167"/>
        <end position="189"/>
    </location>
</feature>
<protein>
    <submittedName>
        <fullName evidence="2">Uncharacterized protein</fullName>
    </submittedName>
</protein>
<dbReference type="PANTHER" id="PTHR37231:SF2">
    <property type="entry name" value="EXPRESSED PROTEIN"/>
    <property type="match status" value="1"/>
</dbReference>
<dbReference type="Proteomes" id="UP000291116">
    <property type="component" value="Unassembled WGS sequence"/>
</dbReference>
<evidence type="ECO:0000313" key="2">
    <source>
        <dbReference type="EMBL" id="VEU40708.1"/>
    </source>
</evidence>
<dbReference type="AlphaFoldDB" id="A0A448ZF97"/>
<keyword evidence="1" id="KW-0812">Transmembrane</keyword>
<dbReference type="PANTHER" id="PTHR37231">
    <property type="entry name" value="EXPRESSED PROTEIN"/>
    <property type="match status" value="1"/>
</dbReference>
<dbReference type="OrthoDB" id="2015857at2759"/>
<keyword evidence="1" id="KW-1133">Transmembrane helix</keyword>
<gene>
    <name evidence="2" type="ORF">PSNMU_V1.4_AUG-EV-PASAV3_0076030</name>
</gene>
<feature type="transmembrane region" description="Helical" evidence="1">
    <location>
        <begin position="137"/>
        <end position="155"/>
    </location>
</feature>
<keyword evidence="3" id="KW-1185">Reference proteome</keyword>
<reference evidence="2 3" key="1">
    <citation type="submission" date="2019-01" db="EMBL/GenBank/DDBJ databases">
        <authorList>
            <person name="Ferrante I. M."/>
        </authorList>
    </citation>
    <scope>NUCLEOTIDE SEQUENCE [LARGE SCALE GENOMIC DNA]</scope>
    <source>
        <strain evidence="2 3">B856</strain>
    </source>
</reference>
<keyword evidence="1" id="KW-0472">Membrane</keyword>
<accession>A0A448ZF97</accession>